<dbReference type="RefSeq" id="WP_218475415.1">
    <property type="nucleotide sequence ID" value="NZ_BAABJN010000001.1"/>
</dbReference>
<evidence type="ECO:0000256" key="1">
    <source>
        <dbReference type="SAM" id="MobiDB-lite"/>
    </source>
</evidence>
<dbReference type="EMBL" id="CP078145">
    <property type="protein sequence ID" value="QXN93410.1"/>
    <property type="molecule type" value="Genomic_DNA"/>
</dbReference>
<feature type="compositionally biased region" description="Low complexity" evidence="1">
    <location>
        <begin position="106"/>
        <end position="118"/>
    </location>
</feature>
<feature type="region of interest" description="Disordered" evidence="1">
    <location>
        <begin position="99"/>
        <end position="126"/>
    </location>
</feature>
<gene>
    <name evidence="3" type="ORF">KV110_10160</name>
</gene>
<protein>
    <submittedName>
        <fullName evidence="3">Uncharacterized protein</fullName>
    </submittedName>
</protein>
<organism evidence="3 4">
    <name type="scientific">Nocardia iowensis</name>
    <dbReference type="NCBI Taxonomy" id="204891"/>
    <lineage>
        <taxon>Bacteria</taxon>
        <taxon>Bacillati</taxon>
        <taxon>Actinomycetota</taxon>
        <taxon>Actinomycetes</taxon>
        <taxon>Mycobacteriales</taxon>
        <taxon>Nocardiaceae</taxon>
        <taxon>Nocardia</taxon>
    </lineage>
</organism>
<dbReference type="Proteomes" id="UP000694257">
    <property type="component" value="Chromosome"/>
</dbReference>
<keyword evidence="4" id="KW-1185">Reference proteome</keyword>
<proteinExistence type="predicted"/>
<name>A0ABX8RYH2_NOCIO</name>
<reference evidence="3 4" key="1">
    <citation type="submission" date="2021-07" db="EMBL/GenBank/DDBJ databases">
        <title>Whole Genome Sequence of Nocardia Iowensis.</title>
        <authorList>
            <person name="Lamm A."/>
            <person name="Collins-Fairclough A.M."/>
            <person name="Bunk B."/>
            <person name="Sproer C."/>
        </authorList>
    </citation>
    <scope>NUCLEOTIDE SEQUENCE [LARGE SCALE GENOMIC DNA]</scope>
    <source>
        <strain evidence="3 4">NRRL 5646</strain>
    </source>
</reference>
<evidence type="ECO:0000313" key="3">
    <source>
        <dbReference type="EMBL" id="QXN93410.1"/>
    </source>
</evidence>
<evidence type="ECO:0000256" key="2">
    <source>
        <dbReference type="SAM" id="SignalP"/>
    </source>
</evidence>
<evidence type="ECO:0000313" key="4">
    <source>
        <dbReference type="Proteomes" id="UP000694257"/>
    </source>
</evidence>
<accession>A0ABX8RYH2</accession>
<keyword evidence="2" id="KW-0732">Signal</keyword>
<feature type="chain" id="PRO_5046366520" evidence="2">
    <location>
        <begin position="25"/>
        <end position="126"/>
    </location>
</feature>
<sequence length="126" mass="12677">MRIRSVCLFVLAAVFVLSSGTAVAGPAKPAYICKEMSFKGPQGLGIYCNATGSAPTTGKVVAGFTIEIEDDGPTFSCTNGTATQKADGLEVVGRCHSLSLGKTDTDGAADAGDSADSDPSMPSAVP</sequence>
<feature type="signal peptide" evidence="2">
    <location>
        <begin position="1"/>
        <end position="24"/>
    </location>
</feature>